<dbReference type="Proteomes" id="UP000823922">
    <property type="component" value="Unassembled WGS sequence"/>
</dbReference>
<protein>
    <submittedName>
        <fullName evidence="1">Cof-type HAD-IIB family hydrolase</fullName>
    </submittedName>
</protein>
<reference evidence="1" key="2">
    <citation type="submission" date="2021-04" db="EMBL/GenBank/DDBJ databases">
        <authorList>
            <person name="Gilroy R."/>
        </authorList>
    </citation>
    <scope>NUCLEOTIDE SEQUENCE</scope>
    <source>
        <strain evidence="1">ChiBcec1-1630</strain>
    </source>
</reference>
<dbReference type="AlphaFoldDB" id="A0A9D2QK19"/>
<dbReference type="PANTHER" id="PTHR10000">
    <property type="entry name" value="PHOSPHOSERINE PHOSPHATASE"/>
    <property type="match status" value="1"/>
</dbReference>
<dbReference type="InterPro" id="IPR023214">
    <property type="entry name" value="HAD_sf"/>
</dbReference>
<dbReference type="GO" id="GO:0016791">
    <property type="term" value="F:phosphatase activity"/>
    <property type="evidence" value="ECO:0007669"/>
    <property type="project" value="TreeGrafter"/>
</dbReference>
<organism evidence="1 2">
    <name type="scientific">Candidatus Eisenbergiella intestinigallinarum</name>
    <dbReference type="NCBI Taxonomy" id="2838549"/>
    <lineage>
        <taxon>Bacteria</taxon>
        <taxon>Bacillati</taxon>
        <taxon>Bacillota</taxon>
        <taxon>Clostridia</taxon>
        <taxon>Lachnospirales</taxon>
        <taxon>Lachnospiraceae</taxon>
        <taxon>Eisenbergiella</taxon>
    </lineage>
</organism>
<dbReference type="Gene3D" id="3.40.50.1000">
    <property type="entry name" value="HAD superfamily/HAD-like"/>
    <property type="match status" value="1"/>
</dbReference>
<comment type="caution">
    <text evidence="1">The sequence shown here is derived from an EMBL/GenBank/DDBJ whole genome shotgun (WGS) entry which is preliminary data.</text>
</comment>
<proteinExistence type="predicted"/>
<evidence type="ECO:0000313" key="2">
    <source>
        <dbReference type="Proteomes" id="UP000823922"/>
    </source>
</evidence>
<sequence>MNCKMLLFDLDGTLLRNDKTISARTMSALAECRKRGLLIGVSTSRSEANCMTFLQKLQPDLLISSGGALARYKETYICREDFSEEETARMISAARSVCGEECEITVDTPEGHFWNYKQDPLKTDPSWGGSIYTDFRDFSHRSLKMCVEIFCPEQVERLKNLLPDCDCARFSDGEWYKFTKKTATKERAILTFCAVSGISAEEITAFGDDYVDIGMLKLCGLGIAMGNAIDEVKEAADRVIGDNEEDGIAEFLEENSPG</sequence>
<accession>A0A9D2QK19</accession>
<dbReference type="InterPro" id="IPR036412">
    <property type="entry name" value="HAD-like_sf"/>
</dbReference>
<dbReference type="EMBL" id="DWVS01000210">
    <property type="protein sequence ID" value="HJC88060.1"/>
    <property type="molecule type" value="Genomic_DNA"/>
</dbReference>
<dbReference type="Gene3D" id="3.30.1240.10">
    <property type="match status" value="1"/>
</dbReference>
<keyword evidence="1" id="KW-0378">Hydrolase</keyword>
<dbReference type="SUPFAM" id="SSF56784">
    <property type="entry name" value="HAD-like"/>
    <property type="match status" value="1"/>
</dbReference>
<dbReference type="GO" id="GO:0005829">
    <property type="term" value="C:cytosol"/>
    <property type="evidence" value="ECO:0007669"/>
    <property type="project" value="TreeGrafter"/>
</dbReference>
<dbReference type="GO" id="GO:0000287">
    <property type="term" value="F:magnesium ion binding"/>
    <property type="evidence" value="ECO:0007669"/>
    <property type="project" value="TreeGrafter"/>
</dbReference>
<reference evidence="1" key="1">
    <citation type="journal article" date="2021" name="PeerJ">
        <title>Extensive microbial diversity within the chicken gut microbiome revealed by metagenomics and culture.</title>
        <authorList>
            <person name="Gilroy R."/>
            <person name="Ravi A."/>
            <person name="Getino M."/>
            <person name="Pursley I."/>
            <person name="Horton D.L."/>
            <person name="Alikhan N.F."/>
            <person name="Baker D."/>
            <person name="Gharbi K."/>
            <person name="Hall N."/>
            <person name="Watson M."/>
            <person name="Adriaenssens E.M."/>
            <person name="Foster-Nyarko E."/>
            <person name="Jarju S."/>
            <person name="Secka A."/>
            <person name="Antonio M."/>
            <person name="Oren A."/>
            <person name="Chaudhuri R.R."/>
            <person name="La Ragione R."/>
            <person name="Hildebrand F."/>
            <person name="Pallen M.J."/>
        </authorList>
    </citation>
    <scope>NUCLEOTIDE SEQUENCE</scope>
    <source>
        <strain evidence="1">ChiBcec1-1630</strain>
    </source>
</reference>
<dbReference type="InterPro" id="IPR006379">
    <property type="entry name" value="HAD-SF_hydro_IIB"/>
</dbReference>
<dbReference type="PANTHER" id="PTHR10000:SF8">
    <property type="entry name" value="HAD SUPERFAMILY HYDROLASE-LIKE, TYPE 3"/>
    <property type="match status" value="1"/>
</dbReference>
<gene>
    <name evidence="1" type="ORF">H9926_08605</name>
</gene>
<name>A0A9D2QK19_9FIRM</name>
<evidence type="ECO:0000313" key="1">
    <source>
        <dbReference type="EMBL" id="HJC88060.1"/>
    </source>
</evidence>
<dbReference type="NCBIfam" id="TIGR01484">
    <property type="entry name" value="HAD-SF-IIB"/>
    <property type="match status" value="1"/>
</dbReference>
<dbReference type="Pfam" id="PF08282">
    <property type="entry name" value="Hydrolase_3"/>
    <property type="match status" value="1"/>
</dbReference>